<evidence type="ECO:0000259" key="1">
    <source>
        <dbReference type="Pfam" id="PF07589"/>
    </source>
</evidence>
<feature type="non-terminal residue" evidence="2">
    <location>
        <position position="1"/>
    </location>
</feature>
<dbReference type="Pfam" id="PF07589">
    <property type="entry name" value="PEP-CTERM"/>
    <property type="match status" value="1"/>
</dbReference>
<comment type="caution">
    <text evidence="2">The sequence shown here is derived from an EMBL/GenBank/DDBJ whole genome shotgun (WGS) entry which is preliminary data.</text>
</comment>
<dbReference type="InterPro" id="IPR013424">
    <property type="entry name" value="Ice-binding_C"/>
</dbReference>
<proteinExistence type="predicted"/>
<sequence length="117" mass="12802">KPTSDPNYVCANRSAWPWDPELVNVGSYTGSASPYGTFDQNGLGWERSEAVDLASGKQIMRGGDYRGGLDGAEYRDIYPPQLEYGIIGIRLGAEIPEPATLMLLGAGSLLLIRRKRR</sequence>
<accession>A0A0F8ZLT3</accession>
<name>A0A0F8ZLT3_9ZZZZ</name>
<dbReference type="AlphaFoldDB" id="A0A0F8ZLT3"/>
<evidence type="ECO:0000313" key="2">
    <source>
        <dbReference type="EMBL" id="KKK60876.1"/>
    </source>
</evidence>
<gene>
    <name evidence="2" type="ORF">LCGC14_3019970</name>
</gene>
<organism evidence="2">
    <name type="scientific">marine sediment metagenome</name>
    <dbReference type="NCBI Taxonomy" id="412755"/>
    <lineage>
        <taxon>unclassified sequences</taxon>
        <taxon>metagenomes</taxon>
        <taxon>ecological metagenomes</taxon>
    </lineage>
</organism>
<feature type="domain" description="Ice-binding protein C-terminal" evidence="1">
    <location>
        <begin position="95"/>
        <end position="117"/>
    </location>
</feature>
<protein>
    <recommendedName>
        <fullName evidence="1">Ice-binding protein C-terminal domain-containing protein</fullName>
    </recommendedName>
</protein>
<dbReference type="NCBIfam" id="TIGR02595">
    <property type="entry name" value="PEP_CTERM"/>
    <property type="match status" value="1"/>
</dbReference>
<dbReference type="EMBL" id="LAZR01062755">
    <property type="protein sequence ID" value="KKK60876.1"/>
    <property type="molecule type" value="Genomic_DNA"/>
</dbReference>
<reference evidence="2" key="1">
    <citation type="journal article" date="2015" name="Nature">
        <title>Complex archaea that bridge the gap between prokaryotes and eukaryotes.</title>
        <authorList>
            <person name="Spang A."/>
            <person name="Saw J.H."/>
            <person name="Jorgensen S.L."/>
            <person name="Zaremba-Niedzwiedzka K."/>
            <person name="Martijn J."/>
            <person name="Lind A.E."/>
            <person name="van Eijk R."/>
            <person name="Schleper C."/>
            <person name="Guy L."/>
            <person name="Ettema T.J."/>
        </authorList>
    </citation>
    <scope>NUCLEOTIDE SEQUENCE</scope>
</reference>